<dbReference type="EMBL" id="BRXX01000177">
    <property type="protein sequence ID" value="GMH95994.1"/>
    <property type="molecule type" value="Genomic_DNA"/>
</dbReference>
<evidence type="ECO:0000256" key="5">
    <source>
        <dbReference type="ARBA" id="ARBA00015043"/>
    </source>
</evidence>
<evidence type="ECO:0000256" key="2">
    <source>
        <dbReference type="ARBA" id="ARBA00004496"/>
    </source>
</evidence>
<keyword evidence="6" id="KW-0963">Cytoplasm</keyword>
<evidence type="ECO:0000256" key="6">
    <source>
        <dbReference type="ARBA" id="ARBA00022490"/>
    </source>
</evidence>
<keyword evidence="8" id="KW-0539">Nucleus</keyword>
<comment type="similarity">
    <text evidence="3">Belongs to the acetyltransferase family. NAA40 subfamily.</text>
</comment>
<dbReference type="Pfam" id="PF00583">
    <property type="entry name" value="Acetyltransf_1"/>
    <property type="match status" value="1"/>
</dbReference>
<comment type="subcellular location">
    <subcellularLocation>
        <location evidence="2">Cytoplasm</location>
    </subcellularLocation>
    <subcellularLocation>
        <location evidence="1">Nucleus</location>
    </subcellularLocation>
</comment>
<evidence type="ECO:0000313" key="16">
    <source>
        <dbReference type="Proteomes" id="UP001165160"/>
    </source>
</evidence>
<evidence type="ECO:0000256" key="11">
    <source>
        <dbReference type="ARBA" id="ARBA00049524"/>
    </source>
</evidence>
<evidence type="ECO:0000256" key="1">
    <source>
        <dbReference type="ARBA" id="ARBA00004123"/>
    </source>
</evidence>
<keyword evidence="16" id="KW-1185">Reference proteome</keyword>
<comment type="caution">
    <text evidence="15">The sequence shown here is derived from an EMBL/GenBank/DDBJ whole genome shotgun (WGS) entry which is preliminary data.</text>
</comment>
<accession>A0A9W7BYM3</accession>
<keyword evidence="7" id="KW-0808">Transferase</keyword>
<evidence type="ECO:0000256" key="4">
    <source>
        <dbReference type="ARBA" id="ARBA00012950"/>
    </source>
</evidence>
<dbReference type="AlphaFoldDB" id="A0A9W7BYM3"/>
<proteinExistence type="inferred from homology"/>
<dbReference type="GO" id="GO:0005634">
    <property type="term" value="C:nucleus"/>
    <property type="evidence" value="ECO:0007669"/>
    <property type="project" value="UniProtKB-SubCell"/>
</dbReference>
<dbReference type="InterPro" id="IPR039949">
    <property type="entry name" value="NAA40"/>
</dbReference>
<feature type="region of interest" description="Disordered" evidence="13">
    <location>
        <begin position="1"/>
        <end position="31"/>
    </location>
</feature>
<organism evidence="15 16">
    <name type="scientific">Triparma verrucosa</name>
    <dbReference type="NCBI Taxonomy" id="1606542"/>
    <lineage>
        <taxon>Eukaryota</taxon>
        <taxon>Sar</taxon>
        <taxon>Stramenopiles</taxon>
        <taxon>Ochrophyta</taxon>
        <taxon>Bolidophyceae</taxon>
        <taxon>Parmales</taxon>
        <taxon>Triparmaceae</taxon>
        <taxon>Triparma</taxon>
    </lineage>
</organism>
<sequence length="396" mass="43540">MSGCKSNGGKSSKKNKGGKKSTKGQSDTKTITKKLETDRSIMMLIRSCLFKDNGEDKLDFGLPPILLSKTFDGKKVTVEFKAKIAREDFQHIFAMIKDGEEDIYDDCGYGWDDQDKKAELSERGGRFAIGRVDGEVVCFAHFRFTRAGEVFYNPVGPAAMHVYDIVVEESMRRKGVGKYLVSVLTMIAKKERLPVLTFPVYEDGFEEFLNKVVKGQMWSQAVDDMFGDLGGLMVDIAANDEGFSIYTKIVNPPFVPQVAPVVAPVAVPTPAPVVAPKATTPVKKVEVVAETSPSSVAIPPTAPTSTATSKLATFDMSAFTEGLEDEDSTIPSDSLDSEEGDLLESLIEEFVKRNDREPTEDEMQQWRDALREASEEALQAKFKNPTEEAGVELSAE</sequence>
<dbReference type="PANTHER" id="PTHR20531">
    <property type="entry name" value="N-ALPHA-ACETYLTRANSFERASE 40"/>
    <property type="match status" value="1"/>
</dbReference>
<keyword evidence="12" id="KW-0175">Coiled coil</keyword>
<dbReference type="GO" id="GO:0010485">
    <property type="term" value="F:histone H4 acetyltransferase activity"/>
    <property type="evidence" value="ECO:0007669"/>
    <property type="project" value="InterPro"/>
</dbReference>
<evidence type="ECO:0000256" key="7">
    <source>
        <dbReference type="ARBA" id="ARBA00022679"/>
    </source>
</evidence>
<feature type="compositionally biased region" description="Basic residues" evidence="13">
    <location>
        <begin position="11"/>
        <end position="22"/>
    </location>
</feature>
<name>A0A9W7BYM3_9STRA</name>
<evidence type="ECO:0000256" key="10">
    <source>
        <dbReference type="ARBA" id="ARBA00047821"/>
    </source>
</evidence>
<evidence type="ECO:0000259" key="14">
    <source>
        <dbReference type="PROSITE" id="PS51186"/>
    </source>
</evidence>
<evidence type="ECO:0000256" key="9">
    <source>
        <dbReference type="ARBA" id="ARBA00023315"/>
    </source>
</evidence>
<dbReference type="SUPFAM" id="SSF55729">
    <property type="entry name" value="Acyl-CoA N-acyltransferases (Nat)"/>
    <property type="match status" value="1"/>
</dbReference>
<dbReference type="InterPro" id="IPR000182">
    <property type="entry name" value="GNAT_dom"/>
</dbReference>
<dbReference type="Proteomes" id="UP001165160">
    <property type="component" value="Unassembled WGS sequence"/>
</dbReference>
<dbReference type="GO" id="GO:0005737">
    <property type="term" value="C:cytoplasm"/>
    <property type="evidence" value="ECO:0007669"/>
    <property type="project" value="UniProtKB-SubCell"/>
</dbReference>
<feature type="coiled-coil region" evidence="12">
    <location>
        <begin position="356"/>
        <end position="383"/>
    </location>
</feature>
<dbReference type="GO" id="GO:0043998">
    <property type="term" value="F:histone H2A acetyltransferase activity"/>
    <property type="evidence" value="ECO:0007669"/>
    <property type="project" value="InterPro"/>
</dbReference>
<feature type="domain" description="N-acetyltransferase" evidence="14">
    <location>
        <begin position="78"/>
        <end position="223"/>
    </location>
</feature>
<evidence type="ECO:0000256" key="12">
    <source>
        <dbReference type="SAM" id="Coils"/>
    </source>
</evidence>
<feature type="compositionally biased region" description="Low complexity" evidence="13">
    <location>
        <begin position="1"/>
        <end position="10"/>
    </location>
</feature>
<comment type="catalytic activity">
    <reaction evidence="11">
        <text>N-terminal L-seryl-[histone H4] + acetyl-CoA = N-terminal N(alpha)-acetyl-L-seryl-[histone H4] + CoA + H(+)</text>
        <dbReference type="Rhea" id="RHEA:50596"/>
        <dbReference type="Rhea" id="RHEA-COMP:12740"/>
        <dbReference type="Rhea" id="RHEA-COMP:12743"/>
        <dbReference type="ChEBI" id="CHEBI:15378"/>
        <dbReference type="ChEBI" id="CHEBI:57287"/>
        <dbReference type="ChEBI" id="CHEBI:57288"/>
        <dbReference type="ChEBI" id="CHEBI:64738"/>
        <dbReference type="ChEBI" id="CHEBI:83690"/>
        <dbReference type="EC" id="2.3.1.257"/>
    </reaction>
</comment>
<dbReference type="GO" id="GO:1990189">
    <property type="term" value="F:protein N-terminal-serine acetyltransferase activity"/>
    <property type="evidence" value="ECO:0007669"/>
    <property type="project" value="UniProtKB-EC"/>
</dbReference>
<dbReference type="Gene3D" id="3.40.630.30">
    <property type="match status" value="1"/>
</dbReference>
<keyword evidence="9" id="KW-0012">Acyltransferase</keyword>
<comment type="catalytic activity">
    <reaction evidence="10">
        <text>N-terminal L-seryl-[histone H2A] + acetyl-CoA = N-terminal N(alpha)-acetyl-L-seryl-[histone H2A] + CoA + H(+)</text>
        <dbReference type="Rhea" id="RHEA:50600"/>
        <dbReference type="Rhea" id="RHEA-COMP:12742"/>
        <dbReference type="Rhea" id="RHEA-COMP:12744"/>
        <dbReference type="ChEBI" id="CHEBI:15378"/>
        <dbReference type="ChEBI" id="CHEBI:57287"/>
        <dbReference type="ChEBI" id="CHEBI:57288"/>
        <dbReference type="ChEBI" id="CHEBI:64738"/>
        <dbReference type="ChEBI" id="CHEBI:83690"/>
        <dbReference type="EC" id="2.3.1.257"/>
    </reaction>
</comment>
<dbReference type="InterPro" id="IPR016181">
    <property type="entry name" value="Acyl_CoA_acyltransferase"/>
</dbReference>
<dbReference type="PROSITE" id="PS51186">
    <property type="entry name" value="GNAT"/>
    <property type="match status" value="1"/>
</dbReference>
<dbReference type="PANTHER" id="PTHR20531:SF1">
    <property type="entry name" value="N-ALPHA-ACETYLTRANSFERASE 40"/>
    <property type="match status" value="1"/>
</dbReference>
<protein>
    <recommendedName>
        <fullName evidence="5">N-alpha-acetyltransferase 40</fullName>
        <ecNumber evidence="4">2.3.1.257</ecNumber>
    </recommendedName>
</protein>
<evidence type="ECO:0000256" key="3">
    <source>
        <dbReference type="ARBA" id="ARBA00008870"/>
    </source>
</evidence>
<dbReference type="CDD" id="cd04301">
    <property type="entry name" value="NAT_SF"/>
    <property type="match status" value="1"/>
</dbReference>
<reference evidence="16" key="1">
    <citation type="journal article" date="2023" name="Commun. Biol.">
        <title>Genome analysis of Parmales, the sister group of diatoms, reveals the evolutionary specialization of diatoms from phago-mixotrophs to photoautotrophs.</title>
        <authorList>
            <person name="Ban H."/>
            <person name="Sato S."/>
            <person name="Yoshikawa S."/>
            <person name="Yamada K."/>
            <person name="Nakamura Y."/>
            <person name="Ichinomiya M."/>
            <person name="Sato N."/>
            <person name="Blanc-Mathieu R."/>
            <person name="Endo H."/>
            <person name="Kuwata A."/>
            <person name="Ogata H."/>
        </authorList>
    </citation>
    <scope>NUCLEOTIDE SEQUENCE [LARGE SCALE GENOMIC DNA]</scope>
    <source>
        <strain evidence="16">NIES 3699</strain>
    </source>
</reference>
<evidence type="ECO:0000256" key="13">
    <source>
        <dbReference type="SAM" id="MobiDB-lite"/>
    </source>
</evidence>
<gene>
    <name evidence="15" type="ORF">TrVE_jg11000</name>
</gene>
<evidence type="ECO:0000313" key="15">
    <source>
        <dbReference type="EMBL" id="GMH95994.1"/>
    </source>
</evidence>
<dbReference type="EC" id="2.3.1.257" evidence="4"/>
<evidence type="ECO:0000256" key="8">
    <source>
        <dbReference type="ARBA" id="ARBA00023242"/>
    </source>
</evidence>